<dbReference type="InterPro" id="IPR029044">
    <property type="entry name" value="Nucleotide-diphossugar_trans"/>
</dbReference>
<dbReference type="GO" id="GO:0004475">
    <property type="term" value="F:mannose-1-phosphate guanylyltransferase (GTP) activity"/>
    <property type="evidence" value="ECO:0007669"/>
    <property type="project" value="TreeGrafter"/>
</dbReference>
<feature type="domain" description="MannoseP isomerase/GMP-like beta-helix" evidence="3">
    <location>
        <begin position="295"/>
        <end position="349"/>
    </location>
</feature>
<dbReference type="RefSeq" id="WP_091845333.1">
    <property type="nucleotide sequence ID" value="NZ_FOCM01000004.1"/>
</dbReference>
<dbReference type="SUPFAM" id="SSF53448">
    <property type="entry name" value="Nucleotide-diphospho-sugar transferases"/>
    <property type="match status" value="1"/>
</dbReference>
<dbReference type="Gene3D" id="3.90.550.10">
    <property type="entry name" value="Spore Coat Polysaccharide Biosynthesis Protein SpsA, Chain A"/>
    <property type="match status" value="1"/>
</dbReference>
<dbReference type="PANTHER" id="PTHR46390:SF1">
    <property type="entry name" value="MANNOSE-1-PHOSPHATE GUANYLYLTRANSFERASE"/>
    <property type="match status" value="1"/>
</dbReference>
<keyword evidence="4" id="KW-0808">Transferase</keyword>
<dbReference type="Proteomes" id="UP000199372">
    <property type="component" value="Unassembled WGS sequence"/>
</dbReference>
<dbReference type="SUPFAM" id="SSF51182">
    <property type="entry name" value="RmlC-like cupins"/>
    <property type="match status" value="1"/>
</dbReference>
<evidence type="ECO:0000256" key="1">
    <source>
        <dbReference type="SAM" id="MobiDB-lite"/>
    </source>
</evidence>
<dbReference type="AlphaFoldDB" id="A0A1H8GHS6"/>
<keyword evidence="4" id="KW-0413">Isomerase</keyword>
<feature type="domain" description="Nucleotidyl transferase" evidence="2">
    <location>
        <begin position="7"/>
        <end position="287"/>
    </location>
</feature>
<dbReference type="InterPro" id="IPR005835">
    <property type="entry name" value="NTP_transferase_dom"/>
</dbReference>
<dbReference type="OrthoDB" id="9806359at2"/>
<reference evidence="5" key="1">
    <citation type="submission" date="2016-10" db="EMBL/GenBank/DDBJ databases">
        <authorList>
            <person name="Varghese N."/>
            <person name="Submissions S."/>
        </authorList>
    </citation>
    <scope>NUCLEOTIDE SEQUENCE [LARGE SCALE GENOMIC DNA]</scope>
    <source>
        <strain evidence="5">DSM 26893</strain>
    </source>
</reference>
<dbReference type="PANTHER" id="PTHR46390">
    <property type="entry name" value="MANNOSE-1-PHOSPHATE GUANYLYLTRANSFERASE"/>
    <property type="match status" value="1"/>
</dbReference>
<dbReference type="Pfam" id="PF22640">
    <property type="entry name" value="ManC_GMP_beta-helix"/>
    <property type="match status" value="1"/>
</dbReference>
<evidence type="ECO:0000259" key="2">
    <source>
        <dbReference type="Pfam" id="PF00483"/>
    </source>
</evidence>
<dbReference type="InterPro" id="IPR054566">
    <property type="entry name" value="ManC/GMP-like_b-helix"/>
</dbReference>
<gene>
    <name evidence="4" type="ORF">SAMN04488011_10484</name>
</gene>
<dbReference type="GO" id="GO:0016853">
    <property type="term" value="F:isomerase activity"/>
    <property type="evidence" value="ECO:0007669"/>
    <property type="project" value="UniProtKB-KW"/>
</dbReference>
<keyword evidence="4" id="KW-0548">Nucleotidyltransferase</keyword>
<evidence type="ECO:0000313" key="5">
    <source>
        <dbReference type="Proteomes" id="UP000199372"/>
    </source>
</evidence>
<name>A0A1H8GHS6_9RHOB</name>
<dbReference type="InterPro" id="IPR051161">
    <property type="entry name" value="Mannose-6P_isomerase_type2"/>
</dbReference>
<dbReference type="InterPro" id="IPR011051">
    <property type="entry name" value="RmlC_Cupin_sf"/>
</dbReference>
<evidence type="ECO:0000313" key="4">
    <source>
        <dbReference type="EMBL" id="SEN43533.1"/>
    </source>
</evidence>
<sequence>MSSIIHPVVLSGGMGTRLWPMSRVAQPKQFQSVDGVGGPSFLQATVARHRGDGFADPLLIAAASEEILVRDQLAAIETPARFVGEPVGRNTGPAVLAAALTLAKDDPSATMLVLPSDHKIEGDMNTVVTAMRPGAEAGRIVLFGVVPKHAETGFGYITCGAPTDEQEGLYEVSRFIEKPALEEAERLVAAGDTLWASGISMMRADVLIDEFAKHDPDTLAAVRAAIADAKVTETGVKLSEAPFRNAANEPTERLIFERSDRVAVAPVSVDWNDVGAWTAIHSISPKTDDGNVSSGEAMTFDTRNSLIRAGDKLVTVIGMDDVIVVDTPDALLVTNHANAQKVKDAVTRLKADGRSEVARHSESAPADIGQGGRAVPAVSRRTLDVGESATFRGTASGGKLLAVSDGQGRWKNGGPVHDCSPGQNVNVAPGSSVELWNTGDDPLRIFEIDLGDDDADAPWEGKRYARA</sequence>
<organism evidence="4 5">
    <name type="scientific">Palleronia pelagia</name>
    <dbReference type="NCBI Taxonomy" id="387096"/>
    <lineage>
        <taxon>Bacteria</taxon>
        <taxon>Pseudomonadati</taxon>
        <taxon>Pseudomonadota</taxon>
        <taxon>Alphaproteobacteria</taxon>
        <taxon>Rhodobacterales</taxon>
        <taxon>Roseobacteraceae</taxon>
        <taxon>Palleronia</taxon>
    </lineage>
</organism>
<accession>A0A1H8GHS6</accession>
<evidence type="ECO:0000259" key="3">
    <source>
        <dbReference type="Pfam" id="PF22640"/>
    </source>
</evidence>
<feature type="region of interest" description="Disordered" evidence="1">
    <location>
        <begin position="353"/>
        <end position="375"/>
    </location>
</feature>
<proteinExistence type="predicted"/>
<protein>
    <submittedName>
        <fullName evidence="4">Mannose-1-phosphate guanylyltransferase / mannose-6-phosphate isomerase</fullName>
    </submittedName>
</protein>
<feature type="compositionally biased region" description="Basic and acidic residues" evidence="1">
    <location>
        <begin position="353"/>
        <end position="362"/>
    </location>
</feature>
<keyword evidence="5" id="KW-1185">Reference proteome</keyword>
<dbReference type="GO" id="GO:0009298">
    <property type="term" value="P:GDP-mannose biosynthetic process"/>
    <property type="evidence" value="ECO:0007669"/>
    <property type="project" value="TreeGrafter"/>
</dbReference>
<dbReference type="Pfam" id="PF00483">
    <property type="entry name" value="NTP_transferase"/>
    <property type="match status" value="1"/>
</dbReference>
<dbReference type="EMBL" id="FOCM01000004">
    <property type="protein sequence ID" value="SEN43533.1"/>
    <property type="molecule type" value="Genomic_DNA"/>
</dbReference>